<sequence>MTRRKRSPRRLTVNFDKLIAEDADLAKHDALWTRLGYRRAGGKLFGRRDGTCTLRLVWRRTVGNVKTSVSYTMQGLSLS</sequence>
<dbReference type="KEGG" id="blag:BLTE_10640"/>
<dbReference type="RefSeq" id="WP_126398241.1">
    <property type="nucleotide sequence ID" value="NZ_AP018907.1"/>
</dbReference>
<evidence type="ECO:0000313" key="1">
    <source>
        <dbReference type="EMBL" id="BBF92379.1"/>
    </source>
</evidence>
<keyword evidence="2" id="KW-1185">Reference proteome</keyword>
<dbReference type="AlphaFoldDB" id="A0A348FYJ6"/>
<proteinExistence type="predicted"/>
<dbReference type="EMBL" id="AP018907">
    <property type="protein sequence ID" value="BBF92379.1"/>
    <property type="molecule type" value="Genomic_DNA"/>
</dbReference>
<reference evidence="1 2" key="1">
    <citation type="submission" date="2018-08" db="EMBL/GenBank/DDBJ databases">
        <title>Complete genome sequencing of Blastochloris tepida GI.</title>
        <authorList>
            <person name="Tsukatani Y."/>
            <person name="Mori H."/>
        </authorList>
    </citation>
    <scope>NUCLEOTIDE SEQUENCE [LARGE SCALE GENOMIC DNA]</scope>
    <source>
        <strain evidence="1 2">GI</strain>
    </source>
</reference>
<accession>A0A348FYJ6</accession>
<protein>
    <submittedName>
        <fullName evidence="1">Uncharacterized protein</fullName>
    </submittedName>
</protein>
<gene>
    <name evidence="1" type="ORF">BLTE_10640</name>
</gene>
<organism evidence="1 2">
    <name type="scientific">Blastochloris tepida</name>
    <dbReference type="NCBI Taxonomy" id="2233851"/>
    <lineage>
        <taxon>Bacteria</taxon>
        <taxon>Pseudomonadati</taxon>
        <taxon>Pseudomonadota</taxon>
        <taxon>Alphaproteobacteria</taxon>
        <taxon>Hyphomicrobiales</taxon>
        <taxon>Blastochloridaceae</taxon>
        <taxon>Blastochloris</taxon>
    </lineage>
</organism>
<evidence type="ECO:0000313" key="2">
    <source>
        <dbReference type="Proteomes" id="UP000266934"/>
    </source>
</evidence>
<dbReference type="Proteomes" id="UP000266934">
    <property type="component" value="Chromosome"/>
</dbReference>
<name>A0A348FYJ6_9HYPH</name>